<evidence type="ECO:0000313" key="2">
    <source>
        <dbReference type="EMBL" id="KAK4462895.1"/>
    </source>
</evidence>
<dbReference type="InterPro" id="IPR040976">
    <property type="entry name" value="Pkinase_fungal"/>
</dbReference>
<name>A0AAV9HPZ3_9PEZI</name>
<evidence type="ECO:0000313" key="3">
    <source>
        <dbReference type="Proteomes" id="UP001321749"/>
    </source>
</evidence>
<protein>
    <recommendedName>
        <fullName evidence="1">Fungal-type protein kinase domain-containing protein</fullName>
    </recommendedName>
</protein>
<dbReference type="Proteomes" id="UP001321749">
    <property type="component" value="Unassembled WGS sequence"/>
</dbReference>
<reference evidence="2" key="1">
    <citation type="journal article" date="2023" name="Mol. Phylogenet. Evol.">
        <title>Genome-scale phylogeny and comparative genomics of the fungal order Sordariales.</title>
        <authorList>
            <person name="Hensen N."/>
            <person name="Bonometti L."/>
            <person name="Westerberg I."/>
            <person name="Brannstrom I.O."/>
            <person name="Guillou S."/>
            <person name="Cros-Aarteil S."/>
            <person name="Calhoun S."/>
            <person name="Haridas S."/>
            <person name="Kuo A."/>
            <person name="Mondo S."/>
            <person name="Pangilinan J."/>
            <person name="Riley R."/>
            <person name="LaButti K."/>
            <person name="Andreopoulos B."/>
            <person name="Lipzen A."/>
            <person name="Chen C."/>
            <person name="Yan M."/>
            <person name="Daum C."/>
            <person name="Ng V."/>
            <person name="Clum A."/>
            <person name="Steindorff A."/>
            <person name="Ohm R.A."/>
            <person name="Martin F."/>
            <person name="Silar P."/>
            <person name="Natvig D.O."/>
            <person name="Lalanne C."/>
            <person name="Gautier V."/>
            <person name="Ament-Velasquez S.L."/>
            <person name="Kruys A."/>
            <person name="Hutchinson M.I."/>
            <person name="Powell A.J."/>
            <person name="Barry K."/>
            <person name="Miller A.N."/>
            <person name="Grigoriev I.V."/>
            <person name="Debuchy R."/>
            <person name="Gladieux P."/>
            <person name="Hiltunen Thoren M."/>
            <person name="Johannesson H."/>
        </authorList>
    </citation>
    <scope>NUCLEOTIDE SEQUENCE</scope>
    <source>
        <strain evidence="2">PSN324</strain>
    </source>
</reference>
<reference evidence="2" key="2">
    <citation type="submission" date="2023-06" db="EMBL/GenBank/DDBJ databases">
        <authorList>
            <consortium name="Lawrence Berkeley National Laboratory"/>
            <person name="Mondo S.J."/>
            <person name="Hensen N."/>
            <person name="Bonometti L."/>
            <person name="Westerberg I."/>
            <person name="Brannstrom I.O."/>
            <person name="Guillou S."/>
            <person name="Cros-Aarteil S."/>
            <person name="Calhoun S."/>
            <person name="Haridas S."/>
            <person name="Kuo A."/>
            <person name="Pangilinan J."/>
            <person name="Riley R."/>
            <person name="Labutti K."/>
            <person name="Andreopoulos B."/>
            <person name="Lipzen A."/>
            <person name="Chen C."/>
            <person name="Yanf M."/>
            <person name="Daum C."/>
            <person name="Ng V."/>
            <person name="Clum A."/>
            <person name="Steindorff A."/>
            <person name="Ohm R."/>
            <person name="Martin F."/>
            <person name="Silar P."/>
            <person name="Natvig D."/>
            <person name="Lalanne C."/>
            <person name="Gautier V."/>
            <person name="Ament-Velasquez S.L."/>
            <person name="Kruys A."/>
            <person name="Hutchinson M.I."/>
            <person name="Powell A.J."/>
            <person name="Barry K."/>
            <person name="Miller A.N."/>
            <person name="Grigoriev I.V."/>
            <person name="Debuchy R."/>
            <person name="Gladieux P."/>
            <person name="Thoren M.H."/>
            <person name="Johannesson H."/>
        </authorList>
    </citation>
    <scope>NUCLEOTIDE SEQUENCE</scope>
    <source>
        <strain evidence="2">PSN324</strain>
    </source>
</reference>
<dbReference type="InterPro" id="IPR011009">
    <property type="entry name" value="Kinase-like_dom_sf"/>
</dbReference>
<dbReference type="PANTHER" id="PTHR38248">
    <property type="entry name" value="FUNK1 6"/>
    <property type="match status" value="1"/>
</dbReference>
<organism evidence="2 3">
    <name type="scientific">Cladorrhinum samala</name>
    <dbReference type="NCBI Taxonomy" id="585594"/>
    <lineage>
        <taxon>Eukaryota</taxon>
        <taxon>Fungi</taxon>
        <taxon>Dikarya</taxon>
        <taxon>Ascomycota</taxon>
        <taxon>Pezizomycotina</taxon>
        <taxon>Sordariomycetes</taxon>
        <taxon>Sordariomycetidae</taxon>
        <taxon>Sordariales</taxon>
        <taxon>Podosporaceae</taxon>
        <taxon>Cladorrhinum</taxon>
    </lineage>
</organism>
<feature type="domain" description="Fungal-type protein kinase" evidence="1">
    <location>
        <begin position="68"/>
        <end position="121"/>
    </location>
</feature>
<accession>A0AAV9HPZ3</accession>
<proteinExistence type="predicted"/>
<dbReference type="EMBL" id="MU864966">
    <property type="protein sequence ID" value="KAK4462895.1"/>
    <property type="molecule type" value="Genomic_DNA"/>
</dbReference>
<dbReference type="SUPFAM" id="SSF56112">
    <property type="entry name" value="Protein kinase-like (PK-like)"/>
    <property type="match status" value="1"/>
</dbReference>
<gene>
    <name evidence="2" type="ORF">QBC42DRAFT_296472</name>
</gene>
<dbReference type="Pfam" id="PF17667">
    <property type="entry name" value="Pkinase_fungal"/>
    <property type="match status" value="2"/>
</dbReference>
<dbReference type="AlphaFoldDB" id="A0AAV9HPZ3"/>
<sequence>MRESQSAQAEVDRLADGALNIIHLDALRDWLAAFERGSVTAGAFPGFRESGSNVSLREGLQFPQPFIGRTFSCVVTAPLGRSIQRFASIRELLGVMWDLVEGLRSLHLDGRMLHRDVAVKSAVLDIDNRRPVEPLVGWDGFMAIGILSWRPHTYRHELESLFYMFLADDFVGIFDEFSADFAPLRNLAQALHQLLFPCGMVRFSQGPKQTRPPSSISTMGWQMLLNWPRLLVRINGARRDD</sequence>
<feature type="domain" description="Fungal-type protein kinase" evidence="1">
    <location>
        <begin position="137"/>
        <end position="166"/>
    </location>
</feature>
<evidence type="ECO:0000259" key="1">
    <source>
        <dbReference type="Pfam" id="PF17667"/>
    </source>
</evidence>
<comment type="caution">
    <text evidence="2">The sequence shown here is derived from an EMBL/GenBank/DDBJ whole genome shotgun (WGS) entry which is preliminary data.</text>
</comment>
<keyword evidence="3" id="KW-1185">Reference proteome</keyword>
<dbReference type="PANTHER" id="PTHR38248:SF2">
    <property type="entry name" value="FUNK1 11"/>
    <property type="match status" value="1"/>
</dbReference>